<evidence type="ECO:0000256" key="5">
    <source>
        <dbReference type="SAM" id="Phobius"/>
    </source>
</evidence>
<evidence type="ECO:0000256" key="3">
    <source>
        <dbReference type="ARBA" id="ARBA00022989"/>
    </source>
</evidence>
<gene>
    <name evidence="7" type="ORF">I8J31_20520</name>
</gene>
<protein>
    <submittedName>
        <fullName evidence="7">O-antigen ligase family protein</fullName>
    </submittedName>
</protein>
<dbReference type="PANTHER" id="PTHR37422">
    <property type="entry name" value="TEICHURONIC ACID BIOSYNTHESIS PROTEIN TUAE"/>
    <property type="match status" value="1"/>
</dbReference>
<accession>A0A934N8G2</accession>
<evidence type="ECO:0000256" key="2">
    <source>
        <dbReference type="ARBA" id="ARBA00022692"/>
    </source>
</evidence>
<dbReference type="InterPro" id="IPR007016">
    <property type="entry name" value="O-antigen_ligase-rel_domated"/>
</dbReference>
<feature type="transmembrane region" description="Helical" evidence="5">
    <location>
        <begin position="74"/>
        <end position="94"/>
    </location>
</feature>
<feature type="transmembrane region" description="Helical" evidence="5">
    <location>
        <begin position="129"/>
        <end position="146"/>
    </location>
</feature>
<keyword evidence="2 5" id="KW-0812">Transmembrane</keyword>
<keyword evidence="8" id="KW-1185">Reference proteome</keyword>
<evidence type="ECO:0000256" key="1">
    <source>
        <dbReference type="ARBA" id="ARBA00004141"/>
    </source>
</evidence>
<dbReference type="Pfam" id="PF04932">
    <property type="entry name" value="Wzy_C"/>
    <property type="match status" value="1"/>
</dbReference>
<feature type="transmembrane region" description="Helical" evidence="5">
    <location>
        <begin position="220"/>
        <end position="237"/>
    </location>
</feature>
<comment type="caution">
    <text evidence="7">The sequence shown here is derived from an EMBL/GenBank/DDBJ whole genome shotgun (WGS) entry which is preliminary data.</text>
</comment>
<dbReference type="GO" id="GO:0016874">
    <property type="term" value="F:ligase activity"/>
    <property type="evidence" value="ECO:0007669"/>
    <property type="project" value="UniProtKB-KW"/>
</dbReference>
<evidence type="ECO:0000313" key="7">
    <source>
        <dbReference type="EMBL" id="MBJ7540056.1"/>
    </source>
</evidence>
<reference evidence="7" key="1">
    <citation type="submission" date="2020-12" db="EMBL/GenBank/DDBJ databases">
        <title>Marinomonas arctica sp. nov., a psychrotolerant bacterium isolated from the Arctic.</title>
        <authorList>
            <person name="Zhang Y."/>
        </authorList>
    </citation>
    <scope>NUCLEOTIDE SEQUENCE</scope>
    <source>
        <strain evidence="7">C1424</strain>
    </source>
</reference>
<dbReference type="AlphaFoldDB" id="A0A934N8G2"/>
<dbReference type="EMBL" id="JAEMNX010000051">
    <property type="protein sequence ID" value="MBJ7540056.1"/>
    <property type="molecule type" value="Genomic_DNA"/>
</dbReference>
<dbReference type="Proteomes" id="UP000628710">
    <property type="component" value="Unassembled WGS sequence"/>
</dbReference>
<feature type="transmembrane region" description="Helical" evidence="5">
    <location>
        <begin position="196"/>
        <end position="214"/>
    </location>
</feature>
<dbReference type="GO" id="GO:0016020">
    <property type="term" value="C:membrane"/>
    <property type="evidence" value="ECO:0007669"/>
    <property type="project" value="UniProtKB-SubCell"/>
</dbReference>
<feature type="transmembrane region" description="Helical" evidence="5">
    <location>
        <begin position="249"/>
        <end position="267"/>
    </location>
</feature>
<feature type="transmembrane region" description="Helical" evidence="5">
    <location>
        <begin position="390"/>
        <end position="407"/>
    </location>
</feature>
<organism evidence="7 8">
    <name type="scientific">Marinomonas transparens</name>
    <dbReference type="NCBI Taxonomy" id="2795388"/>
    <lineage>
        <taxon>Bacteria</taxon>
        <taxon>Pseudomonadati</taxon>
        <taxon>Pseudomonadota</taxon>
        <taxon>Gammaproteobacteria</taxon>
        <taxon>Oceanospirillales</taxon>
        <taxon>Oceanospirillaceae</taxon>
        <taxon>Marinomonas</taxon>
    </lineage>
</organism>
<proteinExistence type="predicted"/>
<feature type="domain" description="O-antigen ligase-related" evidence="6">
    <location>
        <begin position="206"/>
        <end position="367"/>
    </location>
</feature>
<keyword evidence="4 5" id="KW-0472">Membrane</keyword>
<feature type="transmembrane region" description="Helical" evidence="5">
    <location>
        <begin position="44"/>
        <end position="62"/>
    </location>
</feature>
<evidence type="ECO:0000259" key="6">
    <source>
        <dbReference type="Pfam" id="PF04932"/>
    </source>
</evidence>
<comment type="subcellular location">
    <subcellularLocation>
        <location evidence="1">Membrane</location>
        <topology evidence="1">Multi-pass membrane protein</topology>
    </subcellularLocation>
</comment>
<keyword evidence="7" id="KW-0436">Ligase</keyword>
<dbReference type="RefSeq" id="WP_199470448.1">
    <property type="nucleotide sequence ID" value="NZ_JAEMNX010000051.1"/>
</dbReference>
<feature type="transmembrane region" description="Helical" evidence="5">
    <location>
        <begin position="166"/>
        <end position="184"/>
    </location>
</feature>
<dbReference type="PANTHER" id="PTHR37422:SF17">
    <property type="entry name" value="O-ANTIGEN LIGASE"/>
    <property type="match status" value="1"/>
</dbReference>
<evidence type="ECO:0000256" key="4">
    <source>
        <dbReference type="ARBA" id="ARBA00023136"/>
    </source>
</evidence>
<keyword evidence="3 5" id="KW-1133">Transmembrane helix</keyword>
<feature type="transmembrane region" description="Helical" evidence="5">
    <location>
        <begin position="106"/>
        <end position="122"/>
    </location>
</feature>
<name>A0A934N8G2_9GAMM</name>
<feature type="transmembrane region" description="Helical" evidence="5">
    <location>
        <begin position="355"/>
        <end position="378"/>
    </location>
</feature>
<evidence type="ECO:0000313" key="8">
    <source>
        <dbReference type="Proteomes" id="UP000628710"/>
    </source>
</evidence>
<feature type="transmembrane region" description="Helical" evidence="5">
    <location>
        <begin position="413"/>
        <end position="433"/>
    </location>
</feature>
<dbReference type="InterPro" id="IPR051533">
    <property type="entry name" value="WaaL-like"/>
</dbReference>
<sequence>MTLVSRKLSNLFKRRTSEEQPAWLIFLGIASIVVYAISRTGFPKVAEVTSSIAVLAGLWGLFKYGKIVNSHILIRFLWISILIQLISWGLAQYITPEWAESSPKLNKINGWLIFIPFAWLIAQRKGAIWLMWGAAVLGILLSPWVTGGGLDEIIQGGSGHRIDFGLLNAQHTAFFFGSIFIGLCCFSKKIYQRNKLLVIPLLFIIYYLLLVLYLVQTRQAWLSIIITLILIFTYLMIMSENEKIRKNQFFLIVSFVIGFIVLSGLVLNNDRITNRIMIEKNSILAITALDFDNVPYSSFGIRFHSWVAATNFIKEKPFFGWGSNGKSLVIDHTKWLPDYIKKEFGHLHNTYFELLVNYGIAGLFFYFSIWAVIGRMLLKEIILGSVEIEFGYIYLSIFIFWGVMNFFESYQNFWTGSFFFNIFMAGIVSKVWYTKLSSRS</sequence>
<feature type="transmembrane region" description="Helical" evidence="5">
    <location>
        <begin position="21"/>
        <end position="38"/>
    </location>
</feature>